<dbReference type="EMBL" id="JBFXLU010000148">
    <property type="protein sequence ID" value="KAL2838263.1"/>
    <property type="molecule type" value="Genomic_DNA"/>
</dbReference>
<feature type="domain" description="DUF7708" evidence="1">
    <location>
        <begin position="154"/>
        <end position="291"/>
    </location>
</feature>
<evidence type="ECO:0000313" key="2">
    <source>
        <dbReference type="EMBL" id="KAL2838263.1"/>
    </source>
</evidence>
<comment type="caution">
    <text evidence="2">The sequence shown here is derived from an EMBL/GenBank/DDBJ whole genome shotgun (WGS) entry which is preliminary data.</text>
</comment>
<proteinExistence type="predicted"/>
<dbReference type="InterPro" id="IPR056125">
    <property type="entry name" value="DUF7708"/>
</dbReference>
<dbReference type="Proteomes" id="UP001610446">
    <property type="component" value="Unassembled WGS sequence"/>
</dbReference>
<reference evidence="2 3" key="1">
    <citation type="submission" date="2024-07" db="EMBL/GenBank/DDBJ databases">
        <title>Section-level genome sequencing and comparative genomics of Aspergillus sections Usti and Cavernicolus.</title>
        <authorList>
            <consortium name="Lawrence Berkeley National Laboratory"/>
            <person name="Nybo J.L."/>
            <person name="Vesth T.C."/>
            <person name="Theobald S."/>
            <person name="Frisvad J.C."/>
            <person name="Larsen T.O."/>
            <person name="Kjaerboelling I."/>
            <person name="Rothschild-Mancinelli K."/>
            <person name="Lyhne E.K."/>
            <person name="Kogle M.E."/>
            <person name="Barry K."/>
            <person name="Clum A."/>
            <person name="Na H."/>
            <person name="Ledsgaard L."/>
            <person name="Lin J."/>
            <person name="Lipzen A."/>
            <person name="Kuo A."/>
            <person name="Riley R."/>
            <person name="Mondo S."/>
            <person name="Labutti K."/>
            <person name="Haridas S."/>
            <person name="Pangalinan J."/>
            <person name="Salamov A.A."/>
            <person name="Simmons B.A."/>
            <person name="Magnuson J.K."/>
            <person name="Chen J."/>
            <person name="Drula E."/>
            <person name="Henrissat B."/>
            <person name="Wiebenga A."/>
            <person name="Lubbers R.J."/>
            <person name="Gomes A.C."/>
            <person name="Makela M.R."/>
            <person name="Stajich J."/>
            <person name="Grigoriev I.V."/>
            <person name="Mortensen U.H."/>
            <person name="De Vries R.P."/>
            <person name="Baker S.E."/>
            <person name="Andersen M.R."/>
        </authorList>
    </citation>
    <scope>NUCLEOTIDE SEQUENCE [LARGE SCALE GENOMIC DNA]</scope>
    <source>
        <strain evidence="2 3">CBS 123904</strain>
    </source>
</reference>
<accession>A0ABR4JDY9</accession>
<organism evidence="2 3">
    <name type="scientific">Aspergillus pseudoustus</name>
    <dbReference type="NCBI Taxonomy" id="1810923"/>
    <lineage>
        <taxon>Eukaryota</taxon>
        <taxon>Fungi</taxon>
        <taxon>Dikarya</taxon>
        <taxon>Ascomycota</taxon>
        <taxon>Pezizomycotina</taxon>
        <taxon>Eurotiomycetes</taxon>
        <taxon>Eurotiomycetidae</taxon>
        <taxon>Eurotiales</taxon>
        <taxon>Aspergillaceae</taxon>
        <taxon>Aspergillus</taxon>
        <taxon>Aspergillus subgen. Nidulantes</taxon>
    </lineage>
</organism>
<evidence type="ECO:0000313" key="3">
    <source>
        <dbReference type="Proteomes" id="UP001610446"/>
    </source>
</evidence>
<protein>
    <recommendedName>
        <fullName evidence="1">DUF7708 domain-containing protein</fullName>
    </recommendedName>
</protein>
<sequence length="655" mass="73475">MATTTMTSTDQISPGKLVRRFTEELEPSSDLAIQTKRFQQDLDDEVEARDKRRLDRIYNDLTVQQSSFAGVEIARQALQSKCDEFFAALAEREAAEKKKTSILRFRHRSQTEEAIATQLRGSTDFTVGQVNSITQQLEGQWRQSHSRATTNFIKVCQKLDGHKQIFQWFPNQTSYTSTLCGAVAMVIQAAVSYSNIAEQLSGYVAELSDSIGVCTTWLNLYENPSMQKRLSDIYTQFFDFFIKVAGWYLKPKPSRWLDSFNANFTTNFKNAADRIKTSIQLIHEEAQIQNAFQINAIVPQIDQSLDAVEARIIAQVVQTRKENNEVGRGMYSLLMETARERELPLNTKSEPVGNLTCYIVNSLKQQVQEMHALQGSPPRKMMAIAPGNDTIQTIKLADGVSRREAERLCEQLQAVIDQVGGSDGIKPAIQAGRLLVEPTMVHVLGKWTQATSGDAQILWAMSPYEVGPQTSAQLAALGVVWTAIQAKAQFISYICQRPRFRAGSQFQAAEEKVGVLATVYSLIRQLLQFAPPDDKVLISKDTIEKLTETSVDESWNAAMGILRLLLEHTPTLRYCIISGINLFEGAARGMCQEFVDVLFAHVRNAHCPVRVLFTTSGQSRVLGQSVPRESKVLTSNMFHQMKGRAMYRELDMVGE</sequence>
<keyword evidence="3" id="KW-1185">Reference proteome</keyword>
<dbReference type="Pfam" id="PF24809">
    <property type="entry name" value="DUF7708"/>
    <property type="match status" value="1"/>
</dbReference>
<name>A0ABR4JDY9_9EURO</name>
<evidence type="ECO:0000259" key="1">
    <source>
        <dbReference type="Pfam" id="PF24809"/>
    </source>
</evidence>
<gene>
    <name evidence="2" type="ORF">BJY01DRAFT_251062</name>
</gene>